<evidence type="ECO:0000313" key="2">
    <source>
        <dbReference type="EMBL" id="SDG39043.1"/>
    </source>
</evidence>
<evidence type="ECO:0000313" key="3">
    <source>
        <dbReference type="Proteomes" id="UP000198967"/>
    </source>
</evidence>
<feature type="region of interest" description="Disordered" evidence="1">
    <location>
        <begin position="1"/>
        <end position="34"/>
    </location>
</feature>
<protein>
    <submittedName>
        <fullName evidence="2">Uncharacterized protein</fullName>
    </submittedName>
</protein>
<gene>
    <name evidence="2" type="ORF">SAMN05216377_111143</name>
</gene>
<evidence type="ECO:0000256" key="1">
    <source>
        <dbReference type="SAM" id="MobiDB-lite"/>
    </source>
</evidence>
<reference evidence="2 3" key="1">
    <citation type="submission" date="2016-10" db="EMBL/GenBank/DDBJ databases">
        <authorList>
            <person name="de Groot N.N."/>
        </authorList>
    </citation>
    <scope>NUCLEOTIDE SEQUENCE [LARGE SCALE GENOMIC DNA]</scope>
    <source>
        <strain evidence="2 3">CGMCC 4.3143</strain>
    </source>
</reference>
<dbReference type="AlphaFoldDB" id="A0A1G7TUV6"/>
<sequence>MNGNDTGPGRAVQAAPPVTAGPTTTAAPTTTASASAAADRRVCIDFDARGGALLTAFVGPAVECQKG</sequence>
<dbReference type="Proteomes" id="UP000198967">
    <property type="component" value="Unassembled WGS sequence"/>
</dbReference>
<proteinExistence type="predicted"/>
<keyword evidence="3" id="KW-1185">Reference proteome</keyword>
<name>A0A1G7TUV6_PSEOR</name>
<accession>A0A1G7TUV6</accession>
<dbReference type="EMBL" id="FNBE01000011">
    <property type="protein sequence ID" value="SDG39043.1"/>
    <property type="molecule type" value="Genomic_DNA"/>
</dbReference>
<dbReference type="RefSeq" id="WP_093086092.1">
    <property type="nucleotide sequence ID" value="NZ_FNBE01000011.1"/>
</dbReference>
<organism evidence="2 3">
    <name type="scientific">Pseudonocardia oroxyli</name>
    <dbReference type="NCBI Taxonomy" id="366584"/>
    <lineage>
        <taxon>Bacteria</taxon>
        <taxon>Bacillati</taxon>
        <taxon>Actinomycetota</taxon>
        <taxon>Actinomycetes</taxon>
        <taxon>Pseudonocardiales</taxon>
        <taxon>Pseudonocardiaceae</taxon>
        <taxon>Pseudonocardia</taxon>
    </lineage>
</organism>
<feature type="compositionally biased region" description="Low complexity" evidence="1">
    <location>
        <begin position="11"/>
        <end position="34"/>
    </location>
</feature>